<gene>
    <name evidence="4" type="ORF">NP493_585g01017</name>
</gene>
<feature type="repeat" description="ANK" evidence="3">
    <location>
        <begin position="155"/>
        <end position="184"/>
    </location>
</feature>
<dbReference type="EMBL" id="JAODUO010000584">
    <property type="protein sequence ID" value="KAK2177686.1"/>
    <property type="molecule type" value="Genomic_DNA"/>
</dbReference>
<dbReference type="Pfam" id="PF12796">
    <property type="entry name" value="Ank_2"/>
    <property type="match status" value="3"/>
</dbReference>
<feature type="repeat" description="ANK" evidence="3">
    <location>
        <begin position="43"/>
        <end position="63"/>
    </location>
</feature>
<evidence type="ECO:0000313" key="4">
    <source>
        <dbReference type="EMBL" id="KAK2177686.1"/>
    </source>
</evidence>
<evidence type="ECO:0000313" key="5">
    <source>
        <dbReference type="Proteomes" id="UP001209878"/>
    </source>
</evidence>
<dbReference type="InterPro" id="IPR002110">
    <property type="entry name" value="Ankyrin_rpt"/>
</dbReference>
<dbReference type="PROSITE" id="PS50088">
    <property type="entry name" value="ANK_REPEAT"/>
    <property type="match status" value="6"/>
</dbReference>
<dbReference type="PANTHER" id="PTHR24166:SF48">
    <property type="entry name" value="PROTEIN VAPYRIN"/>
    <property type="match status" value="1"/>
</dbReference>
<evidence type="ECO:0000256" key="2">
    <source>
        <dbReference type="ARBA" id="ARBA00023043"/>
    </source>
</evidence>
<dbReference type="InterPro" id="IPR036770">
    <property type="entry name" value="Ankyrin_rpt-contain_sf"/>
</dbReference>
<dbReference type="Proteomes" id="UP001209878">
    <property type="component" value="Unassembled WGS sequence"/>
</dbReference>
<dbReference type="InterPro" id="IPR050889">
    <property type="entry name" value="Dendritic_Spine_Reg/Scaffold"/>
</dbReference>
<dbReference type="PROSITE" id="PS50297">
    <property type="entry name" value="ANK_REP_REGION"/>
    <property type="match status" value="5"/>
</dbReference>
<keyword evidence="5" id="KW-1185">Reference proteome</keyword>
<organism evidence="4 5">
    <name type="scientific">Ridgeia piscesae</name>
    <name type="common">Tubeworm</name>
    <dbReference type="NCBI Taxonomy" id="27915"/>
    <lineage>
        <taxon>Eukaryota</taxon>
        <taxon>Metazoa</taxon>
        <taxon>Spiralia</taxon>
        <taxon>Lophotrochozoa</taxon>
        <taxon>Annelida</taxon>
        <taxon>Polychaeta</taxon>
        <taxon>Sedentaria</taxon>
        <taxon>Canalipalpata</taxon>
        <taxon>Sabellida</taxon>
        <taxon>Siboglinidae</taxon>
        <taxon>Ridgeia</taxon>
    </lineage>
</organism>
<accession>A0AAD9NRA1</accession>
<dbReference type="PANTHER" id="PTHR24166">
    <property type="entry name" value="ROLLING PEBBLES, ISOFORM B"/>
    <property type="match status" value="1"/>
</dbReference>
<reference evidence="4" key="1">
    <citation type="journal article" date="2023" name="Mol. Biol. Evol.">
        <title>Third-Generation Sequencing Reveals the Adaptive Role of the Epigenome in Three Deep-Sea Polychaetes.</title>
        <authorList>
            <person name="Perez M."/>
            <person name="Aroh O."/>
            <person name="Sun Y."/>
            <person name="Lan Y."/>
            <person name="Juniper S.K."/>
            <person name="Young C.R."/>
            <person name="Angers B."/>
            <person name="Qian P.Y."/>
        </authorList>
    </citation>
    <scope>NUCLEOTIDE SEQUENCE</scope>
    <source>
        <strain evidence="4">R07B-5</strain>
    </source>
</reference>
<feature type="repeat" description="ANK" evidence="3">
    <location>
        <begin position="10"/>
        <end position="42"/>
    </location>
</feature>
<dbReference type="Pfam" id="PF00023">
    <property type="entry name" value="Ank"/>
    <property type="match status" value="1"/>
</dbReference>
<feature type="repeat" description="ANK" evidence="3">
    <location>
        <begin position="119"/>
        <end position="151"/>
    </location>
</feature>
<comment type="caution">
    <text evidence="4">The sequence shown here is derived from an EMBL/GenBank/DDBJ whole genome shotgun (WGS) entry which is preliminary data.</text>
</comment>
<evidence type="ECO:0000256" key="3">
    <source>
        <dbReference type="PROSITE-ProRule" id="PRU00023"/>
    </source>
</evidence>
<dbReference type="SMART" id="SM00248">
    <property type="entry name" value="ANK"/>
    <property type="match status" value="6"/>
</dbReference>
<feature type="repeat" description="ANK" evidence="3">
    <location>
        <begin position="77"/>
        <end position="109"/>
    </location>
</feature>
<evidence type="ECO:0000256" key="1">
    <source>
        <dbReference type="ARBA" id="ARBA00022737"/>
    </source>
</evidence>
<dbReference type="PRINTS" id="PR01415">
    <property type="entry name" value="ANKYRIN"/>
</dbReference>
<dbReference type="AlphaFoldDB" id="A0AAD9NRA1"/>
<feature type="repeat" description="ANK" evidence="3">
    <location>
        <begin position="185"/>
        <end position="217"/>
    </location>
</feature>
<keyword evidence="1" id="KW-0677">Repeat</keyword>
<dbReference type="Gene3D" id="1.25.40.20">
    <property type="entry name" value="Ankyrin repeat-containing domain"/>
    <property type="match status" value="3"/>
</dbReference>
<dbReference type="SUPFAM" id="SSF48403">
    <property type="entry name" value="Ankyrin repeat"/>
    <property type="match status" value="1"/>
</dbReference>
<sequence length="255" mass="27590">MQLMSDVDNQKKTPLHVAVENGCCKAAKLLIDKGATHTVPKTCHSTPLHLAAISGNIEILRLLTGNLNVCIDVKDCDDMTPLHHAAAHNQWATVEFLLKLVVDELIKNNGELVIHEDDGENTALHLAASNGHMSTAQALIDAKANVAARNRALWTPLDCAAAKGKVDVVKVLLDAGGPIENRDKNNNTPLLLASERGHVSVVNTLIERGANVAVKDRNGLNCLDVAIKQGHKYVTTIMTVKETHAKQIRKPNDLF</sequence>
<name>A0AAD9NRA1_RIDPI</name>
<proteinExistence type="predicted"/>
<keyword evidence="2 3" id="KW-0040">ANK repeat</keyword>
<protein>
    <submittedName>
        <fullName evidence="4">Uncharacterized protein</fullName>
    </submittedName>
</protein>